<gene>
    <name evidence="3" type="ORF">CGSHi22421_03533</name>
</gene>
<evidence type="ECO:0000313" key="3">
    <source>
        <dbReference type="EMBL" id="EDJ90889.1"/>
    </source>
</evidence>
<feature type="domain" description="Tetrahydrodipicolinate-N-succinyltransferase chain A" evidence="2">
    <location>
        <begin position="3"/>
        <end position="61"/>
    </location>
</feature>
<evidence type="ECO:0000259" key="2">
    <source>
        <dbReference type="Pfam" id="PF14805"/>
    </source>
</evidence>
<dbReference type="SUPFAM" id="SSF51161">
    <property type="entry name" value="Trimeric LpxA-like enzymes"/>
    <property type="match status" value="1"/>
</dbReference>
<dbReference type="Gene3D" id="1.10.166.10">
    <property type="entry name" value="Tetrahydrodipicolinate-N-succinyltransferase, N-terminal domain"/>
    <property type="match status" value="1"/>
</dbReference>
<sequence length="87" mass="9981">MSNLQAIIEAAFEKRAEITPKTVDAETRAAIEEVIEGLDSGKYRVAEKIAGEWVTHQWLKKRYCYLSALTITKSLMVQKQNITTKWH</sequence>
<dbReference type="InterPro" id="IPR023180">
    <property type="entry name" value="THP_succinylTrfase_dom1"/>
</dbReference>
<accession>A4N486</accession>
<organism evidence="3 4">
    <name type="scientific">Haemophilus influenzae R3021</name>
    <dbReference type="NCBI Taxonomy" id="375432"/>
    <lineage>
        <taxon>Bacteria</taxon>
        <taxon>Pseudomonadati</taxon>
        <taxon>Pseudomonadota</taxon>
        <taxon>Gammaproteobacteria</taxon>
        <taxon>Pasteurellales</taxon>
        <taxon>Pasteurellaceae</taxon>
        <taxon>Haemophilus</taxon>
    </lineage>
</organism>
<dbReference type="Pfam" id="PF14805">
    <property type="entry name" value="THDPS_N_2"/>
    <property type="match status" value="1"/>
</dbReference>
<protein>
    <submittedName>
        <fullName evidence="3">2,3,4,5-tetrahydropyridine-2-carboxylate N-succinyltransferase</fullName>
    </submittedName>
</protein>
<dbReference type="Proteomes" id="UP000003798">
    <property type="component" value="Unassembled WGS sequence"/>
</dbReference>
<evidence type="ECO:0000256" key="1">
    <source>
        <dbReference type="ARBA" id="ARBA00007274"/>
    </source>
</evidence>
<name>A4N486_HAEIF</name>
<evidence type="ECO:0000313" key="4">
    <source>
        <dbReference type="Proteomes" id="UP000003798"/>
    </source>
</evidence>
<reference evidence="3 4" key="1">
    <citation type="journal article" date="2007" name="Genome Biol.">
        <title>Characterization and modeling of the Haemophilus influenzae core and supragenomes based on the complete genomic sequences of Rd and 12 clinical nontypeable strains.</title>
        <authorList>
            <person name="Hogg J.S."/>
            <person name="Hu F.Z."/>
            <person name="Janto B."/>
            <person name="Boissy R."/>
            <person name="Hayes J."/>
            <person name="Keefe R."/>
            <person name="Post J.C."/>
            <person name="Ehrlich G.D."/>
        </authorList>
    </citation>
    <scope>NUCLEOTIDE SEQUENCE [LARGE SCALE GENOMIC DNA]</scope>
    <source>
        <strain evidence="3 4">R3021</strain>
    </source>
</reference>
<dbReference type="InterPro" id="IPR037133">
    <property type="entry name" value="THP_succinylTrfase_N_sf"/>
</dbReference>
<keyword evidence="3" id="KW-0808">Transferase</keyword>
<dbReference type="GO" id="GO:0016740">
    <property type="term" value="F:transferase activity"/>
    <property type="evidence" value="ECO:0007669"/>
    <property type="project" value="UniProtKB-KW"/>
</dbReference>
<comment type="similarity">
    <text evidence="1">Belongs to the transferase hexapeptide repeat family.</text>
</comment>
<proteinExistence type="inferred from homology"/>
<dbReference type="InterPro" id="IPR011004">
    <property type="entry name" value="Trimer_LpxA-like_sf"/>
</dbReference>
<dbReference type="AlphaFoldDB" id="A4N486"/>
<dbReference type="EMBL" id="AAZE01000007">
    <property type="protein sequence ID" value="EDJ90889.1"/>
    <property type="molecule type" value="Genomic_DNA"/>
</dbReference>